<dbReference type="SUPFAM" id="SSF101898">
    <property type="entry name" value="NHL repeat"/>
    <property type="match status" value="1"/>
</dbReference>
<sequence>MNGNKLPSHIKRISFALCVILTFGCGRKYPIPPESQYGMPPEESYVLVDEWPDDNSYELHDIMDVIVGKDGFIYVVTANNLYKLFENGQLDRILVTGFSSAAAVDQDILRHIYVVDDEIVKMFDRTGSLLYSFEDTTLVTPSGIASDGETIFISDMYRNLVLSYDSSGTIVDTVASYGAGILNVAAPHDLCIWYDRIFVVSTAHNWVEAITIDTPRANLLHLGGTTHDGDTLPGYFINPVDVAVDDSGYVYVADAGNSRIQKFDRYGNFVIEVELTDTPISVACSHDGKTLYVGFNNRIEKYRRPERPSQPQ</sequence>
<dbReference type="InterPro" id="IPR001258">
    <property type="entry name" value="NHL_repeat"/>
</dbReference>
<dbReference type="Gene3D" id="2.120.10.30">
    <property type="entry name" value="TolB, C-terminal domain"/>
    <property type="match status" value="2"/>
</dbReference>
<dbReference type="Proteomes" id="UP000216312">
    <property type="component" value="Unassembled WGS sequence"/>
</dbReference>
<dbReference type="PROSITE" id="PS51125">
    <property type="entry name" value="NHL"/>
    <property type="match status" value="1"/>
</dbReference>
<dbReference type="PROSITE" id="PS51257">
    <property type="entry name" value="PROKAR_LIPOPROTEIN"/>
    <property type="match status" value="1"/>
</dbReference>
<organism evidence="3 4">
    <name type="scientific">candidate division WOR-3 bacterium 4484_18</name>
    <dbReference type="NCBI Taxonomy" id="2020626"/>
    <lineage>
        <taxon>Bacteria</taxon>
        <taxon>Bacteria division WOR-3</taxon>
    </lineage>
</organism>
<accession>A0A257LU34</accession>
<dbReference type="EMBL" id="NMUJ01000036">
    <property type="protein sequence ID" value="OYV02930.1"/>
    <property type="molecule type" value="Genomic_DNA"/>
</dbReference>
<evidence type="ECO:0000313" key="3">
    <source>
        <dbReference type="EMBL" id="OYV02930.1"/>
    </source>
</evidence>
<dbReference type="Pfam" id="PF01436">
    <property type="entry name" value="NHL"/>
    <property type="match status" value="1"/>
</dbReference>
<evidence type="ECO:0000313" key="4">
    <source>
        <dbReference type="Proteomes" id="UP000216312"/>
    </source>
</evidence>
<name>A0A257LU34_UNCW3</name>
<keyword evidence="1" id="KW-0677">Repeat</keyword>
<feature type="repeat" description="NHL" evidence="2">
    <location>
        <begin position="238"/>
        <end position="266"/>
    </location>
</feature>
<dbReference type="InterPro" id="IPR011042">
    <property type="entry name" value="6-blade_b-propeller_TolB-like"/>
</dbReference>
<protein>
    <recommendedName>
        <fullName evidence="5">SMP-30/Gluconolactonase/LRE-like region domain-containing protein</fullName>
    </recommendedName>
</protein>
<dbReference type="CDD" id="cd05819">
    <property type="entry name" value="NHL"/>
    <property type="match status" value="1"/>
</dbReference>
<dbReference type="AlphaFoldDB" id="A0A257LU34"/>
<evidence type="ECO:0008006" key="5">
    <source>
        <dbReference type="Google" id="ProtNLM"/>
    </source>
</evidence>
<dbReference type="PANTHER" id="PTHR24104">
    <property type="entry name" value="E3 UBIQUITIN-PROTEIN LIGASE NHLRC1-RELATED"/>
    <property type="match status" value="1"/>
</dbReference>
<reference evidence="4" key="1">
    <citation type="submission" date="2017-07" db="EMBL/GenBank/DDBJ databases">
        <title>Novel pathways for hydrocarbon cycling and metabolic interdependencies in hydrothermal sediment communities.</title>
        <authorList>
            <person name="Dombrowski N."/>
            <person name="Seitz K."/>
            <person name="Teske A."/>
            <person name="Baker B."/>
        </authorList>
    </citation>
    <scope>NUCLEOTIDE SEQUENCE [LARGE SCALE GENOMIC DNA]</scope>
</reference>
<proteinExistence type="predicted"/>
<dbReference type="InterPro" id="IPR050952">
    <property type="entry name" value="TRIM-NHL_E3_ligases"/>
</dbReference>
<comment type="caution">
    <text evidence="3">The sequence shown here is derived from an EMBL/GenBank/DDBJ whole genome shotgun (WGS) entry which is preliminary data.</text>
</comment>
<evidence type="ECO:0000256" key="1">
    <source>
        <dbReference type="ARBA" id="ARBA00022737"/>
    </source>
</evidence>
<gene>
    <name evidence="3" type="ORF">CGW93_03230</name>
</gene>
<evidence type="ECO:0000256" key="2">
    <source>
        <dbReference type="PROSITE-ProRule" id="PRU00504"/>
    </source>
</evidence>